<reference evidence="1 2" key="1">
    <citation type="journal article" date="2018" name="PLoS ONE">
        <title>The draft genome of Kipferlia bialata reveals reductive genome evolution in fornicate parasites.</title>
        <authorList>
            <person name="Tanifuji G."/>
            <person name="Takabayashi S."/>
            <person name="Kume K."/>
            <person name="Takagi M."/>
            <person name="Nakayama T."/>
            <person name="Kamikawa R."/>
            <person name="Inagaki Y."/>
            <person name="Hashimoto T."/>
        </authorList>
    </citation>
    <scope>NUCLEOTIDE SEQUENCE [LARGE SCALE GENOMIC DNA]</scope>
    <source>
        <strain evidence="1">NY0173</strain>
    </source>
</reference>
<proteinExistence type="predicted"/>
<dbReference type="EMBL" id="BDIP01010938">
    <property type="protein sequence ID" value="GCA65388.1"/>
    <property type="molecule type" value="Genomic_DNA"/>
</dbReference>
<protein>
    <submittedName>
        <fullName evidence="1">Uncharacterized protein</fullName>
    </submittedName>
</protein>
<gene>
    <name evidence="1" type="ORF">KIPB_017002</name>
</gene>
<accession>A0A391P3M5</accession>
<comment type="caution">
    <text evidence="1">The sequence shown here is derived from an EMBL/GenBank/DDBJ whole genome shotgun (WGS) entry which is preliminary data.</text>
</comment>
<evidence type="ECO:0000313" key="1">
    <source>
        <dbReference type="EMBL" id="GCA65388.1"/>
    </source>
</evidence>
<feature type="non-terminal residue" evidence="1">
    <location>
        <position position="1"/>
    </location>
</feature>
<dbReference type="AlphaFoldDB" id="A0A391P3M5"/>
<dbReference type="Proteomes" id="UP000265618">
    <property type="component" value="Unassembled WGS sequence"/>
</dbReference>
<keyword evidence="2" id="KW-1185">Reference proteome</keyword>
<name>A0A391P3M5_9EUKA</name>
<sequence length="20" mass="2140">AKLDVPEEIKELGLPKGVFG</sequence>
<organism evidence="1 2">
    <name type="scientific">Kipferlia bialata</name>
    <dbReference type="NCBI Taxonomy" id="797122"/>
    <lineage>
        <taxon>Eukaryota</taxon>
        <taxon>Metamonada</taxon>
        <taxon>Carpediemonas-like organisms</taxon>
        <taxon>Kipferlia</taxon>
    </lineage>
</organism>
<evidence type="ECO:0000313" key="2">
    <source>
        <dbReference type="Proteomes" id="UP000265618"/>
    </source>
</evidence>